<dbReference type="PANTHER" id="PTHR23355">
    <property type="entry name" value="RIBONUCLEASE"/>
    <property type="match status" value="1"/>
</dbReference>
<dbReference type="Gene3D" id="3.30.160.20">
    <property type="match status" value="2"/>
</dbReference>
<keyword evidence="2" id="KW-0175">Coiled coil</keyword>
<dbReference type="InterPro" id="IPR014720">
    <property type="entry name" value="dsRBD_dom"/>
</dbReference>
<evidence type="ECO:0000313" key="4">
    <source>
        <dbReference type="EMBL" id="QSB03931.1"/>
    </source>
</evidence>
<organism evidence="4 5">
    <name type="scientific">Natronoglycomyces albus</name>
    <dbReference type="NCBI Taxonomy" id="2811108"/>
    <lineage>
        <taxon>Bacteria</taxon>
        <taxon>Bacillati</taxon>
        <taxon>Actinomycetota</taxon>
        <taxon>Actinomycetes</taxon>
        <taxon>Glycomycetales</taxon>
        <taxon>Glycomycetaceae</taxon>
        <taxon>Natronoglycomyces</taxon>
    </lineage>
</organism>
<keyword evidence="5" id="KW-1185">Reference proteome</keyword>
<reference evidence="4" key="1">
    <citation type="submission" date="2021-02" db="EMBL/GenBank/DDBJ databases">
        <title>Natronoglycomyces albus gen. nov., sp. nov, a haloalkaliphilic actinobacterium from a soda solonchak soil.</title>
        <authorList>
            <person name="Sorokin D.Y."/>
            <person name="Khijniak T.V."/>
            <person name="Zakharycheva A.P."/>
            <person name="Boueva O.V."/>
            <person name="Ariskina E.V."/>
            <person name="Hahnke R.L."/>
            <person name="Bunk B."/>
            <person name="Sproer C."/>
            <person name="Schumann P."/>
            <person name="Evtushenko L.I."/>
            <person name="Kublanov I.V."/>
        </authorList>
    </citation>
    <scope>NUCLEOTIDE SEQUENCE</scope>
    <source>
        <strain evidence="4">DSM 106290</strain>
    </source>
</reference>
<dbReference type="PROSITE" id="PS50137">
    <property type="entry name" value="DS_RBD"/>
    <property type="match status" value="1"/>
</dbReference>
<dbReference type="AlphaFoldDB" id="A0A895XDQ7"/>
<name>A0A895XDQ7_9ACTN</name>
<dbReference type="PANTHER" id="PTHR23355:SF9">
    <property type="entry name" value="DIS3-LIKE EXONUCLEASE 2"/>
    <property type="match status" value="1"/>
</dbReference>
<dbReference type="Proteomes" id="UP000662939">
    <property type="component" value="Chromosome"/>
</dbReference>
<evidence type="ECO:0000313" key="5">
    <source>
        <dbReference type="Proteomes" id="UP000662939"/>
    </source>
</evidence>
<dbReference type="GO" id="GO:0006402">
    <property type="term" value="P:mRNA catabolic process"/>
    <property type="evidence" value="ECO:0007669"/>
    <property type="project" value="TreeGrafter"/>
</dbReference>
<dbReference type="SUPFAM" id="SSF54768">
    <property type="entry name" value="dsRNA-binding domain-like"/>
    <property type="match status" value="1"/>
</dbReference>
<dbReference type="InterPro" id="IPR012340">
    <property type="entry name" value="NA-bd_OB-fold"/>
</dbReference>
<evidence type="ECO:0000256" key="1">
    <source>
        <dbReference type="PROSITE-ProRule" id="PRU00266"/>
    </source>
</evidence>
<dbReference type="SMART" id="SM00955">
    <property type="entry name" value="RNB"/>
    <property type="match status" value="1"/>
</dbReference>
<sequence length="623" mass="68901">MIDSAETVDRDDAIWVIATETGFEFWVHIARVADHLVRGSSADAEARRRMHTLYRRTYTKHMLPRPVEAQASLRACRKPSESPAASETSITTAADETQDTFTVHCRTDVAGNILDVELGRGILDRAWTMTYAEAAEAATNPEATCHQQLATASDLAQRLLQRRRYSGALAIYDLQRGYATNEEGQLIRLADDTRNSGYVIVQELMIAANAAIASWAAERDIPILFRNHRLAAVAGDPRDLQEQLLAAETSGDIQEWELLRNRMRMVARAATYGPSVSGHHGLQLPVYAHNTSPLRRYPDLINQRILLAVTSGHDSPYDLEELRELAEDLNERLAEERQRKSEHFRKAAERVTARQLSQADYEQLDEADFARVVRAAVETDTTHPDLLKTIEQRVNSGQLQLRELGAVYFDAVSPAWLPLRQLIGQHLAADPSRAVSLVNMYAQAVLGGPLDASHVTWSVHTGGDIHEPRFSARLTLELGEEHHTGPARTARSKREARNLAALALAAQLAGLGETEPDDELPSVPTNVQNHRALEAAVHPIQAVTIYEQRGLIADLNWEYELDGPPHEREFTCRATAKFNGVKNSAVMSELASDGTGATKKAAKAAAAAQLRAQIERHSNLLAD</sequence>
<dbReference type="GO" id="GO:0003723">
    <property type="term" value="F:RNA binding"/>
    <property type="evidence" value="ECO:0007669"/>
    <property type="project" value="UniProtKB-UniRule"/>
</dbReference>
<dbReference type="InterPro" id="IPR050180">
    <property type="entry name" value="RNR_Ribonuclease"/>
</dbReference>
<feature type="domain" description="DRBM" evidence="3">
    <location>
        <begin position="538"/>
        <end position="616"/>
    </location>
</feature>
<feature type="coiled-coil region" evidence="2">
    <location>
        <begin position="319"/>
        <end position="346"/>
    </location>
</feature>
<evidence type="ECO:0000259" key="3">
    <source>
        <dbReference type="PROSITE" id="PS50137"/>
    </source>
</evidence>
<dbReference type="GO" id="GO:0000175">
    <property type="term" value="F:3'-5'-RNA exonuclease activity"/>
    <property type="evidence" value="ECO:0007669"/>
    <property type="project" value="TreeGrafter"/>
</dbReference>
<keyword evidence="1" id="KW-0694">RNA-binding</keyword>
<accession>A0A895XDQ7</accession>
<evidence type="ECO:0000256" key="2">
    <source>
        <dbReference type="SAM" id="Coils"/>
    </source>
</evidence>
<dbReference type="SUPFAM" id="SSF50249">
    <property type="entry name" value="Nucleic acid-binding proteins"/>
    <property type="match status" value="1"/>
</dbReference>
<proteinExistence type="predicted"/>
<gene>
    <name evidence="4" type="ORF">JQS30_08840</name>
</gene>
<dbReference type="InterPro" id="IPR001900">
    <property type="entry name" value="RNase_II/R"/>
</dbReference>
<dbReference type="Pfam" id="PF00773">
    <property type="entry name" value="RNB"/>
    <property type="match status" value="1"/>
</dbReference>
<dbReference type="KEGG" id="nav:JQS30_08840"/>
<protein>
    <submittedName>
        <fullName evidence="4">RNB domain-containing ribonuclease</fullName>
    </submittedName>
</protein>
<dbReference type="EMBL" id="CP070496">
    <property type="protein sequence ID" value="QSB03931.1"/>
    <property type="molecule type" value="Genomic_DNA"/>
</dbReference>